<dbReference type="Pfam" id="PF13796">
    <property type="entry name" value="Sensor"/>
    <property type="match status" value="1"/>
</dbReference>
<feature type="domain" description="Putative sensor" evidence="2">
    <location>
        <begin position="35"/>
        <end position="208"/>
    </location>
</feature>
<dbReference type="InterPro" id="IPR025828">
    <property type="entry name" value="Put_sensor_dom"/>
</dbReference>
<protein>
    <submittedName>
        <fullName evidence="3">Sensor domain-containing protein</fullName>
    </submittedName>
</protein>
<feature type="transmembrane region" description="Helical" evidence="1">
    <location>
        <begin position="29"/>
        <end position="50"/>
    </location>
</feature>
<dbReference type="Proteomes" id="UP001596087">
    <property type="component" value="Unassembled WGS sequence"/>
</dbReference>
<sequence length="221" mass="23008">MTTLRTAPMTPPAAPAATRDPRATLVGRVLLDSAYAVTAFAIALPAFVLAVTLLSLGIGLVIIVGGTFILSLAAVVARGIAALERSRVRTMLGRNAASPAYLRPREGDGWLRKGPAAAARPAVVARPGLVAGRPRHGTIALAVTVTWWAVMAGGLTYWFWQHWVLYDSADDTTLAELIGLGEGRGPEIVLNLVLGAVTLPAAVRLVSLGHAARGLSRAEPG</sequence>
<evidence type="ECO:0000313" key="3">
    <source>
        <dbReference type="EMBL" id="MFC5175791.1"/>
    </source>
</evidence>
<evidence type="ECO:0000313" key="4">
    <source>
        <dbReference type="Proteomes" id="UP001596087"/>
    </source>
</evidence>
<accession>A0ABW0BEY1</accession>
<feature type="transmembrane region" description="Helical" evidence="1">
    <location>
        <begin position="188"/>
        <end position="207"/>
    </location>
</feature>
<feature type="transmembrane region" description="Helical" evidence="1">
    <location>
        <begin position="56"/>
        <end position="81"/>
    </location>
</feature>
<evidence type="ECO:0000256" key="1">
    <source>
        <dbReference type="SAM" id="Phobius"/>
    </source>
</evidence>
<gene>
    <name evidence="3" type="ORF">ACFPGP_03845</name>
</gene>
<evidence type="ECO:0000259" key="2">
    <source>
        <dbReference type="Pfam" id="PF13796"/>
    </source>
</evidence>
<reference evidence="4" key="1">
    <citation type="journal article" date="2019" name="Int. J. Syst. Evol. Microbiol.">
        <title>The Global Catalogue of Microorganisms (GCM) 10K type strain sequencing project: providing services to taxonomists for standard genome sequencing and annotation.</title>
        <authorList>
            <consortium name="The Broad Institute Genomics Platform"/>
            <consortium name="The Broad Institute Genome Sequencing Center for Infectious Disease"/>
            <person name="Wu L."/>
            <person name="Ma J."/>
        </authorList>
    </citation>
    <scope>NUCLEOTIDE SEQUENCE [LARGE SCALE GENOMIC DNA]</scope>
    <source>
        <strain evidence="4">DFY41</strain>
    </source>
</reference>
<dbReference type="RefSeq" id="WP_378587121.1">
    <property type="nucleotide sequence ID" value="NZ_JBHSKD010000004.1"/>
</dbReference>
<feature type="transmembrane region" description="Helical" evidence="1">
    <location>
        <begin position="139"/>
        <end position="160"/>
    </location>
</feature>
<organism evidence="3 4">
    <name type="scientific">Nocardioides taihuensis</name>
    <dbReference type="NCBI Taxonomy" id="1835606"/>
    <lineage>
        <taxon>Bacteria</taxon>
        <taxon>Bacillati</taxon>
        <taxon>Actinomycetota</taxon>
        <taxon>Actinomycetes</taxon>
        <taxon>Propionibacteriales</taxon>
        <taxon>Nocardioidaceae</taxon>
        <taxon>Nocardioides</taxon>
    </lineage>
</organism>
<comment type="caution">
    <text evidence="3">The sequence shown here is derived from an EMBL/GenBank/DDBJ whole genome shotgun (WGS) entry which is preliminary data.</text>
</comment>
<keyword evidence="1" id="KW-0812">Transmembrane</keyword>
<keyword evidence="4" id="KW-1185">Reference proteome</keyword>
<dbReference type="EMBL" id="JBHSKD010000004">
    <property type="protein sequence ID" value="MFC5175791.1"/>
    <property type="molecule type" value="Genomic_DNA"/>
</dbReference>
<keyword evidence="1" id="KW-1133">Transmembrane helix</keyword>
<proteinExistence type="predicted"/>
<keyword evidence="1" id="KW-0472">Membrane</keyword>
<name>A0ABW0BEY1_9ACTN</name>